<protein>
    <recommendedName>
        <fullName evidence="3">DUF1941 family protein</fullName>
    </recommendedName>
</protein>
<dbReference type="AlphaFoldDB" id="A0A2N3NCZ4"/>
<gene>
    <name evidence="1" type="ORF">jhhlp_002066</name>
</gene>
<dbReference type="VEuPathDB" id="FungiDB:jhhlp_002066"/>
<name>A0A2N3NCZ4_9PEZI</name>
<keyword evidence="2" id="KW-1185">Reference proteome</keyword>
<dbReference type="InParanoid" id="A0A2N3NCZ4"/>
<dbReference type="InterPro" id="IPR016024">
    <property type="entry name" value="ARM-type_fold"/>
</dbReference>
<dbReference type="PANTHER" id="PTHR13109">
    <property type="entry name" value="NEUROCHONDRIN"/>
    <property type="match status" value="1"/>
</dbReference>
<dbReference type="PANTHER" id="PTHR13109:SF7">
    <property type="entry name" value="NEUROCHONDRIN"/>
    <property type="match status" value="1"/>
</dbReference>
<dbReference type="SUPFAM" id="SSF48371">
    <property type="entry name" value="ARM repeat"/>
    <property type="match status" value="1"/>
</dbReference>
<dbReference type="EMBL" id="NLAX01000008">
    <property type="protein sequence ID" value="PKS10315.1"/>
    <property type="molecule type" value="Genomic_DNA"/>
</dbReference>
<organism evidence="1 2">
    <name type="scientific">Lomentospora prolificans</name>
    <dbReference type="NCBI Taxonomy" id="41688"/>
    <lineage>
        <taxon>Eukaryota</taxon>
        <taxon>Fungi</taxon>
        <taxon>Dikarya</taxon>
        <taxon>Ascomycota</taxon>
        <taxon>Pezizomycotina</taxon>
        <taxon>Sordariomycetes</taxon>
        <taxon>Hypocreomycetidae</taxon>
        <taxon>Microascales</taxon>
        <taxon>Microascaceae</taxon>
        <taxon>Lomentospora</taxon>
    </lineage>
</organism>
<dbReference type="InterPro" id="IPR008709">
    <property type="entry name" value="Neurochondrin"/>
</dbReference>
<proteinExistence type="predicted"/>
<dbReference type="Pfam" id="PF05536">
    <property type="entry name" value="Neurochondrin"/>
    <property type="match status" value="1"/>
</dbReference>
<dbReference type="OrthoDB" id="8962942at2759"/>
<accession>A0A2N3NCZ4</accession>
<evidence type="ECO:0000313" key="1">
    <source>
        <dbReference type="EMBL" id="PKS10315.1"/>
    </source>
</evidence>
<dbReference type="Proteomes" id="UP000233524">
    <property type="component" value="Unassembled WGS sequence"/>
</dbReference>
<evidence type="ECO:0000313" key="2">
    <source>
        <dbReference type="Proteomes" id="UP000233524"/>
    </source>
</evidence>
<reference evidence="1 2" key="1">
    <citation type="journal article" date="2017" name="G3 (Bethesda)">
        <title>First Draft Genome Sequence of the Pathogenic Fungus Lomentospora prolificans (Formerly Scedosporium prolificans).</title>
        <authorList>
            <person name="Luo R."/>
            <person name="Zimin A."/>
            <person name="Workman R."/>
            <person name="Fan Y."/>
            <person name="Pertea G."/>
            <person name="Grossman N."/>
            <person name="Wear M.P."/>
            <person name="Jia B."/>
            <person name="Miller H."/>
            <person name="Casadevall A."/>
            <person name="Timp W."/>
            <person name="Zhang S.X."/>
            <person name="Salzberg S.L."/>
        </authorList>
    </citation>
    <scope>NUCLEOTIDE SEQUENCE [LARGE SCALE GENOMIC DNA]</scope>
    <source>
        <strain evidence="1 2">JHH-5317</strain>
    </source>
</reference>
<comment type="caution">
    <text evidence="1">The sequence shown here is derived from an EMBL/GenBank/DDBJ whole genome shotgun (WGS) entry which is preliminary data.</text>
</comment>
<evidence type="ECO:0008006" key="3">
    <source>
        <dbReference type="Google" id="ProtNLM"/>
    </source>
</evidence>
<dbReference type="STRING" id="41688.A0A2N3NCZ4"/>
<sequence>MAEPGQASSEDARKNPTISATQEQALLKSKVLTFLKSKDDTSRFTGLAILKAFLDNWPELREDEETITQLWSSISPKFLDRLIRTGSKSSAAGKDTREMLDLSVSIIHTFTTILPDRARQDASLVQRIPSLMTAILHRSVPDQSNPRHANPKLTPTSSKEITHLALQAMATITSYPAGAKEFMALDDISPLVEAAPAHPEALQTLSFAWLNTLSAPTRQNLVIDKIDKSILQLVSSFKGTDAVTLLEFLGSYLHYADPDVSISICLPQISSQAHTAKQTIPSWPQWLGPVVAFIKRLVLSRPTPEARSAYINAAAALLQAYPREAASALFSSDPTEEKPLPYLLTSLVLIDIRSSCPTLLEKINSPGYDQTSRRLASGYDIVSSFVGYLIRSLEDEDSVLVMDPNLLLKLRNSITETMAVTIEYLRDRWDASIAGAMGLHPDARSGAATTGTGSHLTLAWDSAKDNADNDPMILAAVRALAIWIREDDSSSLRKEASGLLDMLLDLYKSSLPTKYDFRSAVLVALEGILAVKKGKEAFFAHDGWAILAKDLLDIFQRTSKEINEPDASRGVEIVRILLPLAEEEETGTREAWMDTITSVAAWDAPDAEQPSLVQECQVSVLQLCAILLVRASPGMRKRYVHSMSAVSGIASQLRLYIGNDPALQGQVEDVLATLRSLR</sequence>